<name>A0AAT9HAB6_9ACTN</name>
<dbReference type="EMBL" id="AP035768">
    <property type="protein sequence ID" value="BFO14300.1"/>
    <property type="molecule type" value="Genomic_DNA"/>
</dbReference>
<dbReference type="AlphaFoldDB" id="A0AAT9HAB6"/>
<gene>
    <name evidence="1" type="ORF">SHKM778_06880</name>
</gene>
<organism evidence="1">
    <name type="scientific">Streptomyces haneummycinicus</name>
    <dbReference type="NCBI Taxonomy" id="3074435"/>
    <lineage>
        <taxon>Bacteria</taxon>
        <taxon>Bacillati</taxon>
        <taxon>Actinomycetota</taxon>
        <taxon>Actinomycetes</taxon>
        <taxon>Kitasatosporales</taxon>
        <taxon>Streptomycetaceae</taxon>
        <taxon>Streptomyces</taxon>
    </lineage>
</organism>
<sequence>MSLKLEPGTRDAVTHPSSGECVIDADGSIGEPYARGKADRVPPCGITYLRSSGDRAFDLRATITWQIAWTGTGGAGGALPDGTFGKARAVTVQEIQSVNR</sequence>
<evidence type="ECO:0000313" key="1">
    <source>
        <dbReference type="EMBL" id="BFO14300.1"/>
    </source>
</evidence>
<reference evidence="1" key="1">
    <citation type="submission" date="2024-06" db="EMBL/GenBank/DDBJ databases">
        <authorList>
            <consortium name="consrtm"/>
            <person name="Uemura M."/>
            <person name="Terahara T."/>
        </authorList>
    </citation>
    <scope>NUCLEOTIDE SEQUENCE</scope>
    <source>
        <strain evidence="1">KM77-8</strain>
    </source>
</reference>
<accession>A0AAT9HAB6</accession>
<reference evidence="1" key="2">
    <citation type="submission" date="2024-07" db="EMBL/GenBank/DDBJ databases">
        <title>Streptomyces haneummycinica sp. nov., a new antibiotic-producing actinobacterium isolated from marine sediment.</title>
        <authorList>
            <person name="Uemura M."/>
            <person name="Hamada M."/>
            <person name="Hirano S."/>
            <person name="Kobayashi K."/>
            <person name="Ohshiro T."/>
            <person name="Kobayashi T."/>
            <person name="Terahara T."/>
        </authorList>
    </citation>
    <scope>NUCLEOTIDE SEQUENCE</scope>
    <source>
        <strain evidence="1">KM77-8</strain>
    </source>
</reference>
<protein>
    <submittedName>
        <fullName evidence="1">Uncharacterized protein</fullName>
    </submittedName>
</protein>
<proteinExistence type="predicted"/>